<protein>
    <submittedName>
        <fullName evidence="1">Uncharacterized protein</fullName>
    </submittedName>
</protein>
<reference evidence="1" key="1">
    <citation type="submission" date="2015-10" db="EMBL/GenBank/DDBJ databases">
        <title>Draft genome sequence of Salegentibacter mishustinae KCTC 12263.</title>
        <authorList>
            <person name="Lin W."/>
            <person name="Zheng Q."/>
        </authorList>
    </citation>
    <scope>NUCLEOTIDE SEQUENCE [LARGE SCALE GENOMIC DNA]</scope>
    <source>
        <strain evidence="1">KCTC 12263</strain>
    </source>
</reference>
<name>A0A0Q9Z4L1_9FLAO</name>
<dbReference type="Proteomes" id="UP000051643">
    <property type="component" value="Unassembled WGS sequence"/>
</dbReference>
<sequence>MNPITIVLVFLASTAFFTAFQKENAERPSEAEVKETTKEAKIFKEESKQISALHVHTQDAEAIDFLLSEASAKTTCLIGFPGGSDPYKYMPIFSGMENYPPYTNQFVNIHEIGHSLGLRRTD</sequence>
<dbReference type="Pfam" id="PF12388">
    <property type="entry name" value="Peptidase_M57"/>
    <property type="match status" value="1"/>
</dbReference>
<dbReference type="AlphaFoldDB" id="A0A0Q9Z4L1"/>
<dbReference type="EMBL" id="LKTP01000034">
    <property type="protein sequence ID" value="KRG27803.1"/>
    <property type="molecule type" value="Genomic_DNA"/>
</dbReference>
<organism evidence="1 2">
    <name type="scientific">Salegentibacter mishustinae</name>
    <dbReference type="NCBI Taxonomy" id="270918"/>
    <lineage>
        <taxon>Bacteria</taxon>
        <taxon>Pseudomonadati</taxon>
        <taxon>Bacteroidota</taxon>
        <taxon>Flavobacteriia</taxon>
        <taxon>Flavobacteriales</taxon>
        <taxon>Flavobacteriaceae</taxon>
        <taxon>Salegentibacter</taxon>
    </lineage>
</organism>
<dbReference type="STRING" id="270918.APR42_08600"/>
<proteinExistence type="predicted"/>
<accession>A0A0Q9Z4L1</accession>
<keyword evidence="2" id="KW-1185">Reference proteome</keyword>
<dbReference type="InterPro" id="IPR024653">
    <property type="entry name" value="Peptidase_M10/M27/M57"/>
</dbReference>
<dbReference type="RefSeq" id="WP_057482476.1">
    <property type="nucleotide sequence ID" value="NZ_BMWR01000004.1"/>
</dbReference>
<gene>
    <name evidence="1" type="ORF">APR42_08600</name>
</gene>
<dbReference type="SUPFAM" id="SSF55486">
    <property type="entry name" value="Metalloproteases ('zincins'), catalytic domain"/>
    <property type="match status" value="1"/>
</dbReference>
<comment type="caution">
    <text evidence="1">The sequence shown here is derived from an EMBL/GenBank/DDBJ whole genome shotgun (WGS) entry which is preliminary data.</text>
</comment>
<evidence type="ECO:0000313" key="2">
    <source>
        <dbReference type="Proteomes" id="UP000051643"/>
    </source>
</evidence>
<evidence type="ECO:0000313" key="1">
    <source>
        <dbReference type="EMBL" id="KRG27803.1"/>
    </source>
</evidence>